<feature type="domain" description="SbsA Ig-like" evidence="3">
    <location>
        <begin position="773"/>
        <end position="873"/>
    </location>
</feature>
<feature type="domain" description="N,N-dimethylformamidase beta subunit-like C-terminal" evidence="5">
    <location>
        <begin position="75"/>
        <end position="470"/>
    </location>
</feature>
<evidence type="ECO:0000313" key="6">
    <source>
        <dbReference type="EMBL" id="MBO3743305.1"/>
    </source>
</evidence>
<evidence type="ECO:0000259" key="5">
    <source>
        <dbReference type="Pfam" id="PF20254"/>
    </source>
</evidence>
<dbReference type="InterPro" id="IPR046540">
    <property type="entry name" value="DMFA2_C"/>
</dbReference>
<organism evidence="6 7">
    <name type="scientific">Actinoplanes flavus</name>
    <dbReference type="NCBI Taxonomy" id="2820290"/>
    <lineage>
        <taxon>Bacteria</taxon>
        <taxon>Bacillati</taxon>
        <taxon>Actinomycetota</taxon>
        <taxon>Actinomycetes</taxon>
        <taxon>Micromonosporales</taxon>
        <taxon>Micromonosporaceae</taxon>
        <taxon>Actinoplanes</taxon>
    </lineage>
</organism>
<feature type="domain" description="DUF4082" evidence="4">
    <location>
        <begin position="1059"/>
        <end position="1197"/>
    </location>
</feature>
<dbReference type="Pfam" id="PF13313">
    <property type="entry name" value="DUF4082"/>
    <property type="match status" value="3"/>
</dbReference>
<keyword evidence="1" id="KW-0732">Signal</keyword>
<dbReference type="InterPro" id="IPR014756">
    <property type="entry name" value="Ig_E-set"/>
</dbReference>
<dbReference type="EMBL" id="JAGFNS010000037">
    <property type="protein sequence ID" value="MBO3743305.1"/>
    <property type="molecule type" value="Genomic_DNA"/>
</dbReference>
<proteinExistence type="predicted"/>
<evidence type="ECO:0000313" key="7">
    <source>
        <dbReference type="Proteomes" id="UP000679690"/>
    </source>
</evidence>
<reference evidence="6 7" key="1">
    <citation type="submission" date="2021-03" db="EMBL/GenBank/DDBJ databases">
        <title>Actinoplanes flavus sp. nov., a novel actinomycete isolated from Coconut Palm rhizosphere soil.</title>
        <authorList>
            <person name="Luo X."/>
        </authorList>
    </citation>
    <scope>NUCLEOTIDE SEQUENCE [LARGE SCALE GENOMIC DNA]</scope>
    <source>
        <strain evidence="6 7">NEAU-H7</strain>
    </source>
</reference>
<dbReference type="InterPro" id="IPR014755">
    <property type="entry name" value="Cu-Rt/internalin_Ig-like"/>
</dbReference>
<protein>
    <submittedName>
        <fullName evidence="6">DUF4082 domain-containing protein</fullName>
    </submittedName>
</protein>
<dbReference type="Gene3D" id="2.60.40.1220">
    <property type="match status" value="1"/>
</dbReference>
<sequence>MLSTGVHISPAFAADPCAAPVNAIACENSKAGVDPNTWDNIWGAGDHTIQGFTTDMSVNVGQTVTFKIESEGPYRIDVYRLGYYGGSGARLHRAIENLPAQAQPDCVTDPTTEILDCGLWGASATWTVPSGTVSGVFVARLTRTDTNGASQIPFVVRNDSSTSKLYFKTSDATWQAYNTYGGSNFYWGGPMGRALKVSYNRPWETRNVGYGRDFVFSNEFPMIKFLERNGYDVSYTTDVDADRRGQLIRNHKVFLSVGHDEYWSGPQRAHVEAARDAGVHLAFFSGNEVYWKTRWESSVDGTNTPYRTLVCYKETWAAAKIDPSAEWTGTWRDPQFSPPSNGNRPENALTGTMYMSNNTDLAMKVPAAQGNNRFWRHTDAAGQDPDDVLTLAPHTVGYESDEDLDNGFRPAGLMRLSTTTGPAPEYLQDFGLQVAPGTTTHHMTLYRAPSGALVFGAGTIQWAWGLDQQHDSIDTEQNAPADRTMQQATVNLLADMEVQPTTLMAGLTATPASTDAVAPETGFTSPAAGSRETNGTKVTVKGTATDSGGGRVAAVEVSADGGETWHPAEGTTSWTWSTYSHGAAAQVFKARAVDDSGNIETSPASLTLDLTGPSTLFGNRVPKVPAADDGSAVTLGVRFTPQTDGTVTGVRFYKGQGNTGTHRGTIWSADGEQLRTGTFTDETASGWQTLKFSSPLRVTANTTYVASYYAPNGRYSADERFFSSLPWRSYPLVAPRGTSTSGQGVYRTGNGFPVESSRTSTNYYVDVQFVDGDTAPPSVLVTTPEDGERGLDLDAGVSALFSKPLNGATASITLRTPSGATVAGTTSYDNATRAVTFDPSGDLAAGTVHTATVTAQDTQGRPMTEPYSWSFTTTPYDDVRTLLPLNALPQNASSGDGAEVNLGVKFTPAVDGKVIGIRYYQGPGNTGAHIGTLWEADGDELAKATFGSGTGSGWQKVYFAEPVDVTAGQTYVASYWASNGNYSYNPGFFNEPYATADRYLTAPAGNNGVYRYGPDGFPGSSWNSTNYWVDPLYVPDGPPPPEPTQPDPPAGAVTLLGGATPAVPAHSDGSAVEVGVRFSSSVAGTVRGLRFYKGEGNGGVHTGTLWTADGQERGRGTFRYESASGWQTLLFDEPVTIAANTPYVASYHTGAGHYAVDLNGLTSPVSNGPLTIAAQGGRFSYGSPAFPESASNHNFWVDVYFFPAG</sequence>
<dbReference type="Gene3D" id="2.60.40.650">
    <property type="match status" value="1"/>
</dbReference>
<feature type="domain" description="DUF4082" evidence="4">
    <location>
        <begin position="620"/>
        <end position="765"/>
    </location>
</feature>
<feature type="domain" description="DUF4082" evidence="4">
    <location>
        <begin position="887"/>
        <end position="1029"/>
    </location>
</feature>
<dbReference type="RefSeq" id="WP_208472556.1">
    <property type="nucleotide sequence ID" value="NZ_JAGFNS010000037.1"/>
</dbReference>
<evidence type="ECO:0000259" key="3">
    <source>
        <dbReference type="Pfam" id="PF13205"/>
    </source>
</evidence>
<keyword evidence="7" id="KW-1185">Reference proteome</keyword>
<dbReference type="Proteomes" id="UP000679690">
    <property type="component" value="Unassembled WGS sequence"/>
</dbReference>
<dbReference type="SUPFAM" id="SSF81296">
    <property type="entry name" value="E set domains"/>
    <property type="match status" value="1"/>
</dbReference>
<accession>A0ABS3UXI7</accession>
<evidence type="ECO:0000256" key="2">
    <source>
        <dbReference type="SAM" id="MobiDB-lite"/>
    </source>
</evidence>
<comment type="caution">
    <text evidence="6">The sequence shown here is derived from an EMBL/GenBank/DDBJ whole genome shotgun (WGS) entry which is preliminary data.</text>
</comment>
<evidence type="ECO:0000256" key="1">
    <source>
        <dbReference type="ARBA" id="ARBA00022729"/>
    </source>
</evidence>
<evidence type="ECO:0000259" key="4">
    <source>
        <dbReference type="Pfam" id="PF13313"/>
    </source>
</evidence>
<dbReference type="InterPro" id="IPR032812">
    <property type="entry name" value="SbsA_Ig"/>
</dbReference>
<name>A0ABS3UXI7_9ACTN</name>
<dbReference type="Pfam" id="PF17957">
    <property type="entry name" value="Big_7"/>
    <property type="match status" value="1"/>
</dbReference>
<dbReference type="InterPro" id="IPR025141">
    <property type="entry name" value="DUF4082"/>
</dbReference>
<gene>
    <name evidence="6" type="ORF">J5X75_37990</name>
</gene>
<dbReference type="Pfam" id="PF13205">
    <property type="entry name" value="Big_5"/>
    <property type="match status" value="1"/>
</dbReference>
<feature type="region of interest" description="Disordered" evidence="2">
    <location>
        <begin position="515"/>
        <end position="536"/>
    </location>
</feature>
<dbReference type="Pfam" id="PF20254">
    <property type="entry name" value="DMFA2_C"/>
    <property type="match status" value="1"/>
</dbReference>